<evidence type="ECO:0000256" key="1">
    <source>
        <dbReference type="SAM" id="MobiDB-lite"/>
    </source>
</evidence>
<dbReference type="AlphaFoldDB" id="A0A2J5PGL0"/>
<evidence type="ECO:0000313" key="2">
    <source>
        <dbReference type="EMBL" id="PLO65186.1"/>
    </source>
</evidence>
<name>A0A2J5PGL0_9ENTR</name>
<feature type="non-terminal residue" evidence="2">
    <location>
        <position position="448"/>
    </location>
</feature>
<organism evidence="2 3">
    <name type="scientific">Klebsiella michiganensis</name>
    <dbReference type="NCBI Taxonomy" id="1134687"/>
    <lineage>
        <taxon>Bacteria</taxon>
        <taxon>Pseudomonadati</taxon>
        <taxon>Pseudomonadota</taxon>
        <taxon>Gammaproteobacteria</taxon>
        <taxon>Enterobacterales</taxon>
        <taxon>Enterobacteriaceae</taxon>
        <taxon>Klebsiella/Raoultella group</taxon>
        <taxon>Klebsiella</taxon>
    </lineage>
</organism>
<sequence length="448" mass="47439">MADEYINNGGTLQPTGRKMPSQQSVGEVADFSKQAASSLNEGEYVTFGDVTNGTVTAEYITVDGVKTSSATRKLMSVVMASGDTAFYKAKHASKMTASEADIPNALFVADAGNISVIAPAPLALNVTSYTDGHFTATEAGTFYLNTVLYEDETRGTLISGVIGENIFYNPRVLGVEDVGVTVASNDIATRDMQAVVANGSPEDVTASAEMVNNQVLFSNGAIQVIPEDSSTYGDWAIALLPVRAGDVVEYYGWFNTFTTSTATYISQLDTRKNYIAQLLGDTGLTGYNTISVAATHDGYIAIRVRLRDSGVTKTYTIKRKSPLPAKALMSNFFASSSSDEVMINIYGTDSSARIAGYVDNTGAITSSVTRWYMAAHLDVGDVAFFKGRGRQSETDTNGISAAVFVPDSGSAVVVLGNPLSLAAYQDFDSKYTAPSAGTLYVNVATNSG</sequence>
<proteinExistence type="predicted"/>
<reference evidence="2 3" key="2">
    <citation type="submission" date="2018-01" db="EMBL/GenBank/DDBJ databases">
        <title>Genomic study of Klebsiella pneumoniae.</title>
        <authorList>
            <person name="Yang Y."/>
            <person name="Bicalho R."/>
        </authorList>
    </citation>
    <scope>NUCLEOTIDE SEQUENCE [LARGE SCALE GENOMIC DNA]</scope>
    <source>
        <strain evidence="2 3">A10</strain>
    </source>
</reference>
<accession>A0A2J5PGL0</accession>
<evidence type="ECO:0000313" key="3">
    <source>
        <dbReference type="Proteomes" id="UP000234667"/>
    </source>
</evidence>
<feature type="region of interest" description="Disordered" evidence="1">
    <location>
        <begin position="1"/>
        <end position="27"/>
    </location>
</feature>
<comment type="caution">
    <text evidence="2">The sequence shown here is derived from an EMBL/GenBank/DDBJ whole genome shotgun (WGS) entry which is preliminary data.</text>
</comment>
<gene>
    <name evidence="2" type="ORF">CWN49_23795</name>
</gene>
<dbReference type="EMBL" id="PIDR01000913">
    <property type="protein sequence ID" value="PLO65186.1"/>
    <property type="molecule type" value="Genomic_DNA"/>
</dbReference>
<reference evidence="2 3" key="1">
    <citation type="submission" date="2017-11" db="EMBL/GenBank/DDBJ databases">
        <authorList>
            <person name="Han C.G."/>
        </authorList>
    </citation>
    <scope>NUCLEOTIDE SEQUENCE [LARGE SCALE GENOMIC DNA]</scope>
    <source>
        <strain evidence="2 3">A10</strain>
    </source>
</reference>
<feature type="compositionally biased region" description="Polar residues" evidence="1">
    <location>
        <begin position="8"/>
        <end position="25"/>
    </location>
</feature>
<dbReference type="Proteomes" id="UP000234667">
    <property type="component" value="Unassembled WGS sequence"/>
</dbReference>
<protein>
    <submittedName>
        <fullName evidence="2">Uncharacterized protein</fullName>
    </submittedName>
</protein>